<accession>A0A125NUS2</accession>
<sequence length="419" mass="47890">MDRETDIQRYERIREQLDRLRADANELEEKLCDLAATHGLTIPFDKVSHSPDDATPRFNSWWVKTPDDWSCPCCRRIKPELLRAGRAGQALGILTSHHDHFRDLLDNIVAEQIRAVQRIEGSIDESARQFIRRFANGLVRFDDVVICQDCNNADAEAKRIVAAPAHLSFTPAEIAEFILIKPKAPHEINQERARSVAVVAKKHFARRQKLAESLARLVLTGEHWHEIIPKHLLPSAINHGIEARMRSFGIRELARWDVAEKLLTPRQARGNIAGWRAKKHIAAQPPSESEIEYVRLDQRQSWLSVPDDWRCPGCNRSKTQAIRPTNQNRWIFRAFPTRFNAGQSGGNNGPIVCDACCQVVKHIGIEARNDPEIGPWPVPFLSLDDLQAIIRPQPHSLHNVENDRLNDLFERLRFQSLSE</sequence>
<gene>
    <name evidence="2" type="ORF">APY04_1859</name>
</gene>
<comment type="caution">
    <text evidence="2">The sequence shown here is derived from an EMBL/GenBank/DDBJ whole genome shotgun (WGS) entry which is preliminary data.</text>
</comment>
<dbReference type="PATRIC" id="fig|121290.4.peg.1246"/>
<evidence type="ECO:0000313" key="3">
    <source>
        <dbReference type="Proteomes" id="UP000059074"/>
    </source>
</evidence>
<dbReference type="EMBL" id="LMTR01000063">
    <property type="protein sequence ID" value="KWT67500.1"/>
    <property type="molecule type" value="Genomic_DNA"/>
</dbReference>
<protein>
    <submittedName>
        <fullName evidence="2">Uncharacterized protein</fullName>
    </submittedName>
</protein>
<keyword evidence="1" id="KW-0175">Coiled coil</keyword>
<name>A0A125NUS2_HYPSL</name>
<dbReference type="Proteomes" id="UP000059074">
    <property type="component" value="Unassembled WGS sequence"/>
</dbReference>
<feature type="coiled-coil region" evidence="1">
    <location>
        <begin position="3"/>
        <end position="30"/>
    </location>
</feature>
<evidence type="ECO:0000313" key="2">
    <source>
        <dbReference type="EMBL" id="KWT67500.1"/>
    </source>
</evidence>
<dbReference type="AlphaFoldDB" id="A0A125NUS2"/>
<dbReference type="RefSeq" id="WP_157066706.1">
    <property type="nucleotide sequence ID" value="NZ_LMTR01000063.1"/>
</dbReference>
<organism evidence="2 3">
    <name type="scientific">Hyphomicrobium sulfonivorans</name>
    <dbReference type="NCBI Taxonomy" id="121290"/>
    <lineage>
        <taxon>Bacteria</taxon>
        <taxon>Pseudomonadati</taxon>
        <taxon>Pseudomonadota</taxon>
        <taxon>Alphaproteobacteria</taxon>
        <taxon>Hyphomicrobiales</taxon>
        <taxon>Hyphomicrobiaceae</taxon>
        <taxon>Hyphomicrobium</taxon>
    </lineage>
</organism>
<dbReference type="OrthoDB" id="7593251at2"/>
<dbReference type="STRING" id="121290.APY04_1859"/>
<keyword evidence="3" id="KW-1185">Reference proteome</keyword>
<proteinExistence type="predicted"/>
<evidence type="ECO:0000256" key="1">
    <source>
        <dbReference type="SAM" id="Coils"/>
    </source>
</evidence>
<reference evidence="2 3" key="1">
    <citation type="submission" date="2015-10" db="EMBL/GenBank/DDBJ databases">
        <title>Transcriptomic analysis of a linuron degrading triple-species bacterial consortium.</title>
        <authorList>
            <person name="Albers P."/>
        </authorList>
    </citation>
    <scope>NUCLEOTIDE SEQUENCE [LARGE SCALE GENOMIC DNA]</scope>
    <source>
        <strain evidence="2 3">WDL6</strain>
    </source>
</reference>